<keyword evidence="1" id="KW-1133">Transmembrane helix</keyword>
<feature type="domain" description="Nucleoside transporter/FeoB GTPase Gate" evidence="2">
    <location>
        <begin position="28"/>
        <end position="114"/>
    </location>
</feature>
<organism evidence="3 4">
    <name type="scientific">Geothermobacter ehrlichii</name>
    <dbReference type="NCBI Taxonomy" id="213224"/>
    <lineage>
        <taxon>Bacteria</taxon>
        <taxon>Pseudomonadati</taxon>
        <taxon>Thermodesulfobacteriota</taxon>
        <taxon>Desulfuromonadia</taxon>
        <taxon>Desulfuromonadales</taxon>
        <taxon>Geothermobacteraceae</taxon>
        <taxon>Geothermobacter</taxon>
    </lineage>
</organism>
<dbReference type="OrthoDB" id="9797308at2"/>
<feature type="transmembrane region" description="Helical" evidence="1">
    <location>
        <begin position="129"/>
        <end position="152"/>
    </location>
</feature>
<dbReference type="RefSeq" id="WP_148894091.1">
    <property type="nucleotide sequence ID" value="NZ_VNIB01000001.1"/>
</dbReference>
<accession>A0A5D3WNW4</accession>
<gene>
    <name evidence="3" type="ORF">EDC39_10146</name>
</gene>
<feature type="transmembrane region" description="Helical" evidence="1">
    <location>
        <begin position="32"/>
        <end position="56"/>
    </location>
</feature>
<protein>
    <submittedName>
        <fullName evidence="3">Nucleoside recognition protein</fullName>
    </submittedName>
</protein>
<evidence type="ECO:0000256" key="1">
    <source>
        <dbReference type="SAM" id="Phobius"/>
    </source>
</evidence>
<sequence length="329" mass="35382">MSGVSAPAGGFRQQVSSLLKDSVALYWELVRIMVPVMLLIRVAVLLGVIEVCGRLIDPLMSWVGLPGAMGVVWVTGIFVNIYGGAAALISLLPDHPLTVAQATVLGSMLLVAHAIPLEGRIAQKSGAGLVFICLFRLGVALAYGFLLTRLYAAFDLLTEPATILFAPANAPVTDWGSWLLASLRSLLSIFWIILALLTTLKLLDLCRITPLIARCMAPLLRLMGISDRGGSMTMAGLLLGLSYGGGLIIRESRAGNLPETDIFLALCFMSICHSLIEDTLFVMAMGAHVTGVLFGRFLFSLLVMALLARLVHGMSEKTFHAWLFRPSKS</sequence>
<name>A0A5D3WNW4_9BACT</name>
<feature type="transmembrane region" description="Helical" evidence="1">
    <location>
        <begin position="262"/>
        <end position="287"/>
    </location>
</feature>
<feature type="transmembrane region" description="Helical" evidence="1">
    <location>
        <begin position="68"/>
        <end position="92"/>
    </location>
</feature>
<keyword evidence="1" id="KW-0472">Membrane</keyword>
<evidence type="ECO:0000313" key="3">
    <source>
        <dbReference type="EMBL" id="TYO99886.1"/>
    </source>
</evidence>
<dbReference type="EMBL" id="VNIB01000001">
    <property type="protein sequence ID" value="TYO99886.1"/>
    <property type="molecule type" value="Genomic_DNA"/>
</dbReference>
<reference evidence="3 4" key="1">
    <citation type="submission" date="2019-07" db="EMBL/GenBank/DDBJ databases">
        <title>Genomic Encyclopedia of Type Strains, Phase IV (KMG-IV): sequencing the most valuable type-strain genomes for metagenomic binning, comparative biology and taxonomic classification.</title>
        <authorList>
            <person name="Goeker M."/>
        </authorList>
    </citation>
    <scope>NUCLEOTIDE SEQUENCE [LARGE SCALE GENOMIC DNA]</scope>
    <source>
        <strain evidence="3 4">SS015</strain>
    </source>
</reference>
<feature type="transmembrane region" description="Helical" evidence="1">
    <location>
        <begin position="293"/>
        <end position="311"/>
    </location>
</feature>
<keyword evidence="4" id="KW-1185">Reference proteome</keyword>
<evidence type="ECO:0000313" key="4">
    <source>
        <dbReference type="Proteomes" id="UP000324159"/>
    </source>
</evidence>
<proteinExistence type="predicted"/>
<dbReference type="InterPro" id="IPR011642">
    <property type="entry name" value="Gate_dom"/>
</dbReference>
<keyword evidence="1" id="KW-0812">Transmembrane</keyword>
<comment type="caution">
    <text evidence="3">The sequence shown here is derived from an EMBL/GenBank/DDBJ whole genome shotgun (WGS) entry which is preliminary data.</text>
</comment>
<dbReference type="AlphaFoldDB" id="A0A5D3WNW4"/>
<dbReference type="Pfam" id="PF07670">
    <property type="entry name" value="Gate"/>
    <property type="match status" value="1"/>
</dbReference>
<feature type="transmembrane region" description="Helical" evidence="1">
    <location>
        <begin position="175"/>
        <end position="196"/>
    </location>
</feature>
<dbReference type="Proteomes" id="UP000324159">
    <property type="component" value="Unassembled WGS sequence"/>
</dbReference>
<feature type="transmembrane region" description="Helical" evidence="1">
    <location>
        <begin position="98"/>
        <end position="117"/>
    </location>
</feature>
<evidence type="ECO:0000259" key="2">
    <source>
        <dbReference type="Pfam" id="PF07670"/>
    </source>
</evidence>